<organism evidence="5">
    <name type="scientific">Vitis vinifera</name>
    <name type="common">Grape</name>
    <dbReference type="NCBI Taxonomy" id="29760"/>
    <lineage>
        <taxon>Eukaryota</taxon>
        <taxon>Viridiplantae</taxon>
        <taxon>Streptophyta</taxon>
        <taxon>Embryophyta</taxon>
        <taxon>Tracheophyta</taxon>
        <taxon>Spermatophyta</taxon>
        <taxon>Magnoliopsida</taxon>
        <taxon>eudicotyledons</taxon>
        <taxon>Gunneridae</taxon>
        <taxon>Pentapetalae</taxon>
        <taxon>rosids</taxon>
        <taxon>Vitales</taxon>
        <taxon>Vitaceae</taxon>
        <taxon>Viteae</taxon>
        <taxon>Vitis</taxon>
    </lineage>
</organism>
<comment type="similarity">
    <text evidence="1 4">Belongs to the glycosyl hydrolase 1 family.</text>
</comment>
<dbReference type="InterPro" id="IPR001360">
    <property type="entry name" value="Glyco_hydro_1"/>
</dbReference>
<dbReference type="Gene3D" id="3.20.20.80">
    <property type="entry name" value="Glycosidases"/>
    <property type="match status" value="1"/>
</dbReference>
<accession>A5ACP3</accession>
<dbReference type="PANTHER" id="PTHR10353">
    <property type="entry name" value="GLYCOSYL HYDROLASE"/>
    <property type="match status" value="1"/>
</dbReference>
<gene>
    <name evidence="5" type="ORF">VITISV_000936</name>
</gene>
<evidence type="ECO:0008006" key="6">
    <source>
        <dbReference type="Google" id="ProtNLM"/>
    </source>
</evidence>
<dbReference type="AlphaFoldDB" id="A5ACP3"/>
<reference evidence="5" key="1">
    <citation type="journal article" date="2007" name="PLoS ONE">
        <title>The first genome sequence of an elite grapevine cultivar (Pinot noir Vitis vinifera L.): coping with a highly heterozygous genome.</title>
        <authorList>
            <person name="Velasco R."/>
            <person name="Zharkikh A."/>
            <person name="Troggio M."/>
            <person name="Cartwright D.A."/>
            <person name="Cestaro A."/>
            <person name="Pruss D."/>
            <person name="Pindo M."/>
            <person name="FitzGerald L.M."/>
            <person name="Vezzulli S."/>
            <person name="Reid J."/>
            <person name="Malacarne G."/>
            <person name="Iliev D."/>
            <person name="Coppola G."/>
            <person name="Wardell B."/>
            <person name="Micheletti D."/>
            <person name="Macalma T."/>
            <person name="Facci M."/>
            <person name="Mitchell J.T."/>
            <person name="Perazzolli M."/>
            <person name="Eldredge G."/>
            <person name="Gatto P."/>
            <person name="Oyzerski R."/>
            <person name="Moretto M."/>
            <person name="Gutin N."/>
            <person name="Stefanini M."/>
            <person name="Chen Y."/>
            <person name="Segala C."/>
            <person name="Davenport C."/>
            <person name="Dematte L."/>
            <person name="Mraz A."/>
            <person name="Battilana J."/>
            <person name="Stormo K."/>
            <person name="Costa F."/>
            <person name="Tao Q."/>
            <person name="Si-Ammour A."/>
            <person name="Harkins T."/>
            <person name="Lackey A."/>
            <person name="Perbost C."/>
            <person name="Taillon B."/>
            <person name="Stella A."/>
            <person name="Solovyev V."/>
            <person name="Fawcett J.A."/>
            <person name="Sterck L."/>
            <person name="Vandepoele K."/>
            <person name="Grando S.M."/>
            <person name="Toppo S."/>
            <person name="Moser C."/>
            <person name="Lanchbury J."/>
            <person name="Bogden R."/>
            <person name="Skolnick M."/>
            <person name="Sgaramella V."/>
            <person name="Bhatnagar S.K."/>
            <person name="Fontana P."/>
            <person name="Gutin A."/>
            <person name="Van de Peer Y."/>
            <person name="Salamini F."/>
            <person name="Viola R."/>
        </authorList>
    </citation>
    <scope>NUCLEOTIDE SEQUENCE</scope>
</reference>
<sequence length="180" mass="20761">MEIYTKISEEKYLKESVQKYREAPRNISQVKNGVCEISQTLKRAAKYFRNNKLNSQGCEIGFHLEGSQRSSLRHVSAYAPHSSNTKPSYTTDPYANLLTQRHGIPIGIKAASDWLYIYPSGIRKILLYTKKKYNAPLIYITENGIDEVNNSTLSLKEALVDNLRIYYYYHHLSYLKSAIK</sequence>
<evidence type="ECO:0000313" key="5">
    <source>
        <dbReference type="EMBL" id="CAN64433.1"/>
    </source>
</evidence>
<dbReference type="Pfam" id="PF00232">
    <property type="entry name" value="Glyco_hydro_1"/>
    <property type="match status" value="1"/>
</dbReference>
<evidence type="ECO:0000256" key="4">
    <source>
        <dbReference type="RuleBase" id="RU003690"/>
    </source>
</evidence>
<dbReference type="GO" id="GO:0005975">
    <property type="term" value="P:carbohydrate metabolic process"/>
    <property type="evidence" value="ECO:0007669"/>
    <property type="project" value="InterPro"/>
</dbReference>
<evidence type="ECO:0000256" key="2">
    <source>
        <dbReference type="ARBA" id="ARBA00022801"/>
    </source>
</evidence>
<dbReference type="PANTHER" id="PTHR10353:SF137">
    <property type="entry name" value="MYROSINASE 3-RELATED"/>
    <property type="match status" value="1"/>
</dbReference>
<keyword evidence="3" id="KW-0326">Glycosidase</keyword>
<keyword evidence="2" id="KW-0378">Hydrolase</keyword>
<name>A5ACP3_VITVI</name>
<protein>
    <recommendedName>
        <fullName evidence="6">Beta-glucosidase 13</fullName>
    </recommendedName>
</protein>
<dbReference type="InterPro" id="IPR017853">
    <property type="entry name" value="GH"/>
</dbReference>
<dbReference type="EMBL" id="AM423304">
    <property type="protein sequence ID" value="CAN64433.1"/>
    <property type="molecule type" value="Genomic_DNA"/>
</dbReference>
<dbReference type="CAZy" id="GH1">
    <property type="family name" value="Glycoside Hydrolase Family 1"/>
</dbReference>
<proteinExistence type="inferred from homology"/>
<dbReference type="GO" id="GO:0004553">
    <property type="term" value="F:hydrolase activity, hydrolyzing O-glycosyl compounds"/>
    <property type="evidence" value="ECO:0007669"/>
    <property type="project" value="InterPro"/>
</dbReference>
<evidence type="ECO:0000256" key="1">
    <source>
        <dbReference type="ARBA" id="ARBA00010838"/>
    </source>
</evidence>
<evidence type="ECO:0000256" key="3">
    <source>
        <dbReference type="ARBA" id="ARBA00023295"/>
    </source>
</evidence>
<dbReference type="SUPFAM" id="SSF51445">
    <property type="entry name" value="(Trans)glycosidases"/>
    <property type="match status" value="1"/>
</dbReference>